<gene>
    <name evidence="1" type="ORF">G2W53_017320</name>
</gene>
<accession>A0A834TSK0</accession>
<keyword evidence="2" id="KW-1185">Reference proteome</keyword>
<protein>
    <submittedName>
        <fullName evidence="1">Uncharacterized protein</fullName>
    </submittedName>
</protein>
<organism evidence="1 2">
    <name type="scientific">Senna tora</name>
    <dbReference type="NCBI Taxonomy" id="362788"/>
    <lineage>
        <taxon>Eukaryota</taxon>
        <taxon>Viridiplantae</taxon>
        <taxon>Streptophyta</taxon>
        <taxon>Embryophyta</taxon>
        <taxon>Tracheophyta</taxon>
        <taxon>Spermatophyta</taxon>
        <taxon>Magnoliopsida</taxon>
        <taxon>eudicotyledons</taxon>
        <taxon>Gunneridae</taxon>
        <taxon>Pentapetalae</taxon>
        <taxon>rosids</taxon>
        <taxon>fabids</taxon>
        <taxon>Fabales</taxon>
        <taxon>Fabaceae</taxon>
        <taxon>Caesalpinioideae</taxon>
        <taxon>Cassia clade</taxon>
        <taxon>Senna</taxon>
    </lineage>
</organism>
<evidence type="ECO:0000313" key="2">
    <source>
        <dbReference type="Proteomes" id="UP000634136"/>
    </source>
</evidence>
<comment type="caution">
    <text evidence="1">The sequence shown here is derived from an EMBL/GenBank/DDBJ whole genome shotgun (WGS) entry which is preliminary data.</text>
</comment>
<dbReference type="EMBL" id="JAAIUW010000006">
    <property type="protein sequence ID" value="KAF7826156.1"/>
    <property type="molecule type" value="Genomic_DNA"/>
</dbReference>
<dbReference type="Proteomes" id="UP000634136">
    <property type="component" value="Unassembled WGS sequence"/>
</dbReference>
<sequence length="122" mass="14116">MRKSVFLPLFVSSPQKAKAWLLGWLLGNNNVRKRSDEGSAGFGGTLTKRSFVKKRRRMNVRFGEKGKERITEKSQLYTLFGSQGSGIAICQEQRKRKKQLGIKLKEATSYRRFVALWWWGMT</sequence>
<reference evidence="1" key="1">
    <citation type="submission" date="2020-09" db="EMBL/GenBank/DDBJ databases">
        <title>Genome-Enabled Discovery of Anthraquinone Biosynthesis in Senna tora.</title>
        <authorList>
            <person name="Kang S.-H."/>
            <person name="Pandey R.P."/>
            <person name="Lee C.-M."/>
            <person name="Sim J.-S."/>
            <person name="Jeong J.-T."/>
            <person name="Choi B.-S."/>
            <person name="Jung M."/>
            <person name="Ginzburg D."/>
            <person name="Zhao K."/>
            <person name="Won S.Y."/>
            <person name="Oh T.-J."/>
            <person name="Yu Y."/>
            <person name="Kim N.-H."/>
            <person name="Lee O.R."/>
            <person name="Lee T.-H."/>
            <person name="Bashyal P."/>
            <person name="Kim T.-S."/>
            <person name="Lee W.-H."/>
            <person name="Kawkins C."/>
            <person name="Kim C.-K."/>
            <person name="Kim J.S."/>
            <person name="Ahn B.O."/>
            <person name="Rhee S.Y."/>
            <person name="Sohng J.K."/>
        </authorList>
    </citation>
    <scope>NUCLEOTIDE SEQUENCE</scope>
    <source>
        <tissue evidence="1">Leaf</tissue>
    </source>
</reference>
<name>A0A834TSK0_9FABA</name>
<dbReference type="AlphaFoldDB" id="A0A834TSK0"/>
<evidence type="ECO:0000313" key="1">
    <source>
        <dbReference type="EMBL" id="KAF7826156.1"/>
    </source>
</evidence>
<proteinExistence type="predicted"/>